<evidence type="ECO:0008006" key="8">
    <source>
        <dbReference type="Google" id="ProtNLM"/>
    </source>
</evidence>
<evidence type="ECO:0000313" key="6">
    <source>
        <dbReference type="EMBL" id="OGZ57553.1"/>
    </source>
</evidence>
<evidence type="ECO:0000256" key="4">
    <source>
        <dbReference type="ARBA" id="ARBA00023136"/>
    </source>
</evidence>
<accession>A0A1G2H511</accession>
<comment type="subcellular location">
    <subcellularLocation>
        <location evidence="1">Membrane</location>
        <topology evidence="1">Multi-pass membrane protein</topology>
    </subcellularLocation>
</comment>
<dbReference type="AlphaFoldDB" id="A0A1G2H511"/>
<keyword evidence="2 5" id="KW-0812">Transmembrane</keyword>
<evidence type="ECO:0000256" key="2">
    <source>
        <dbReference type="ARBA" id="ARBA00022692"/>
    </source>
</evidence>
<feature type="transmembrane region" description="Helical" evidence="5">
    <location>
        <begin position="13"/>
        <end position="34"/>
    </location>
</feature>
<dbReference type="Proteomes" id="UP000177932">
    <property type="component" value="Unassembled WGS sequence"/>
</dbReference>
<name>A0A1G2H511_9BACT</name>
<keyword evidence="3 5" id="KW-1133">Transmembrane helix</keyword>
<feature type="transmembrane region" description="Helical" evidence="5">
    <location>
        <begin position="74"/>
        <end position="95"/>
    </location>
</feature>
<evidence type="ECO:0000256" key="1">
    <source>
        <dbReference type="ARBA" id="ARBA00004141"/>
    </source>
</evidence>
<evidence type="ECO:0000256" key="5">
    <source>
        <dbReference type="SAM" id="Phobius"/>
    </source>
</evidence>
<sequence>MFMDIISSGTSKFIIDALGWTGLILLFPATWFQIIKNYKRKSTQGVSLMMFLSLFTGLCLFFIVSLFQQTPLPVIVQFAMGGLGNGIVLLQMAVYKNGR</sequence>
<feature type="transmembrane region" description="Helical" evidence="5">
    <location>
        <begin position="46"/>
        <end position="68"/>
    </location>
</feature>
<reference evidence="6 7" key="1">
    <citation type="journal article" date="2016" name="Nat. Commun.">
        <title>Thousands of microbial genomes shed light on interconnected biogeochemical processes in an aquifer system.</title>
        <authorList>
            <person name="Anantharaman K."/>
            <person name="Brown C.T."/>
            <person name="Hug L.A."/>
            <person name="Sharon I."/>
            <person name="Castelle C.J."/>
            <person name="Probst A.J."/>
            <person name="Thomas B.C."/>
            <person name="Singh A."/>
            <person name="Wilkins M.J."/>
            <person name="Karaoz U."/>
            <person name="Brodie E.L."/>
            <person name="Williams K.H."/>
            <person name="Hubbard S.S."/>
            <person name="Banfield J.F."/>
        </authorList>
    </citation>
    <scope>NUCLEOTIDE SEQUENCE [LARGE SCALE GENOMIC DNA]</scope>
</reference>
<dbReference type="GO" id="GO:0016020">
    <property type="term" value="C:membrane"/>
    <property type="evidence" value="ECO:0007669"/>
    <property type="project" value="UniProtKB-SubCell"/>
</dbReference>
<dbReference type="EMBL" id="MHOD01000028">
    <property type="protein sequence ID" value="OGZ57553.1"/>
    <property type="molecule type" value="Genomic_DNA"/>
</dbReference>
<evidence type="ECO:0000256" key="3">
    <source>
        <dbReference type="ARBA" id="ARBA00022989"/>
    </source>
</evidence>
<dbReference type="SMART" id="SM00679">
    <property type="entry name" value="CTNS"/>
    <property type="match status" value="1"/>
</dbReference>
<dbReference type="STRING" id="1802158.A2827_03015"/>
<keyword evidence="4 5" id="KW-0472">Membrane</keyword>
<gene>
    <name evidence="6" type="ORF">A2827_03015</name>
</gene>
<dbReference type="Pfam" id="PF04193">
    <property type="entry name" value="PQ-loop"/>
    <property type="match status" value="1"/>
</dbReference>
<comment type="caution">
    <text evidence="6">The sequence shown here is derived from an EMBL/GenBank/DDBJ whole genome shotgun (WGS) entry which is preliminary data.</text>
</comment>
<evidence type="ECO:0000313" key="7">
    <source>
        <dbReference type="Proteomes" id="UP000177932"/>
    </source>
</evidence>
<organism evidence="6 7">
    <name type="scientific">Candidatus Spechtbacteria bacterium RIFCSPHIGHO2_01_FULL_43_30</name>
    <dbReference type="NCBI Taxonomy" id="1802158"/>
    <lineage>
        <taxon>Bacteria</taxon>
        <taxon>Candidatus Spechtiibacteriota</taxon>
    </lineage>
</organism>
<dbReference type="InterPro" id="IPR006603">
    <property type="entry name" value="PQ-loop_rpt"/>
</dbReference>
<protein>
    <recommendedName>
        <fullName evidence="8">Lipid A biosynthesis N-terminal domain-containing protein</fullName>
    </recommendedName>
</protein>
<proteinExistence type="predicted"/>
<dbReference type="Gene3D" id="1.20.1280.290">
    <property type="match status" value="1"/>
</dbReference>